<dbReference type="PROSITE" id="PS51833">
    <property type="entry name" value="HDOD"/>
    <property type="match status" value="1"/>
</dbReference>
<dbReference type="PANTHER" id="PTHR33525">
    <property type="match status" value="1"/>
</dbReference>
<dbReference type="PANTHER" id="PTHR33525:SF3">
    <property type="entry name" value="RIBONUCLEASE Y"/>
    <property type="match status" value="1"/>
</dbReference>
<name>A0A1M6IN83_MALRU</name>
<gene>
    <name evidence="2" type="ORF">SAMN02745165_02177</name>
</gene>
<dbReference type="OrthoDB" id="9788446at2"/>
<dbReference type="RefSeq" id="WP_072908754.1">
    <property type="nucleotide sequence ID" value="NZ_FQZT01000007.1"/>
</dbReference>
<protein>
    <submittedName>
        <fullName evidence="2">HD-like signal output (HDOD) domain, no enzymatic activity</fullName>
    </submittedName>
</protein>
<proteinExistence type="predicted"/>
<dbReference type="Gene3D" id="1.10.3210.10">
    <property type="entry name" value="Hypothetical protein af1432"/>
    <property type="match status" value="1"/>
</dbReference>
<evidence type="ECO:0000313" key="2">
    <source>
        <dbReference type="EMBL" id="SHJ35809.1"/>
    </source>
</evidence>
<keyword evidence="3" id="KW-1185">Reference proteome</keyword>
<organism evidence="2 3">
    <name type="scientific">Malonomonas rubra DSM 5091</name>
    <dbReference type="NCBI Taxonomy" id="1122189"/>
    <lineage>
        <taxon>Bacteria</taxon>
        <taxon>Pseudomonadati</taxon>
        <taxon>Thermodesulfobacteriota</taxon>
        <taxon>Desulfuromonadia</taxon>
        <taxon>Desulfuromonadales</taxon>
        <taxon>Geopsychrobacteraceae</taxon>
        <taxon>Malonomonas</taxon>
    </lineage>
</organism>
<dbReference type="SUPFAM" id="SSF109604">
    <property type="entry name" value="HD-domain/PDEase-like"/>
    <property type="match status" value="1"/>
</dbReference>
<dbReference type="AlphaFoldDB" id="A0A1M6IN83"/>
<dbReference type="STRING" id="1122189.SAMN02745165_02177"/>
<sequence>MLGFGKKKRHLAPEGFEVPSFPTTVLNVLGKLRDPEISSNELAHELEIDPGLHVRVLKVVNSAAFGLSHKVSNITHAVNLLGRGRLEALVLSVATQETLSKNNKAAWLNMKDFWATAARRAALARGLAVELHPHVRSDVFTIGLLEDMGVPVLANKGGNRYRDIYQDWLKNDDVDLVSYEQQQYGTNHASIGAQVAKYWGFPDSLSDAIGHHHQFDDSELPLSIKVASLVRGATEDSHLIAEKAEQLFGLGSRLTVDLIERVLDESGELAAALG</sequence>
<dbReference type="InterPro" id="IPR013976">
    <property type="entry name" value="HDOD"/>
</dbReference>
<dbReference type="Proteomes" id="UP000184171">
    <property type="component" value="Unassembled WGS sequence"/>
</dbReference>
<evidence type="ECO:0000313" key="3">
    <source>
        <dbReference type="Proteomes" id="UP000184171"/>
    </source>
</evidence>
<reference evidence="2 3" key="1">
    <citation type="submission" date="2016-11" db="EMBL/GenBank/DDBJ databases">
        <authorList>
            <person name="Jaros S."/>
            <person name="Januszkiewicz K."/>
            <person name="Wedrychowicz H."/>
        </authorList>
    </citation>
    <scope>NUCLEOTIDE SEQUENCE [LARGE SCALE GENOMIC DNA]</scope>
    <source>
        <strain evidence="2 3">DSM 5091</strain>
    </source>
</reference>
<feature type="domain" description="HDOD" evidence="1">
    <location>
        <begin position="18"/>
        <end position="215"/>
    </location>
</feature>
<dbReference type="InterPro" id="IPR052340">
    <property type="entry name" value="RNase_Y/CdgJ"/>
</dbReference>
<accession>A0A1M6IN83</accession>
<evidence type="ECO:0000259" key="1">
    <source>
        <dbReference type="PROSITE" id="PS51833"/>
    </source>
</evidence>
<dbReference type="EMBL" id="FQZT01000007">
    <property type="protein sequence ID" value="SHJ35809.1"/>
    <property type="molecule type" value="Genomic_DNA"/>
</dbReference>
<dbReference type="Pfam" id="PF08668">
    <property type="entry name" value="HDOD"/>
    <property type="match status" value="1"/>
</dbReference>